<keyword evidence="3" id="KW-1185">Reference proteome</keyword>
<reference evidence="2" key="1">
    <citation type="journal article" date="2020" name="Stud. Mycol.">
        <title>101 Dothideomycetes genomes: a test case for predicting lifestyles and emergence of pathogens.</title>
        <authorList>
            <person name="Haridas S."/>
            <person name="Albert R."/>
            <person name="Binder M."/>
            <person name="Bloem J."/>
            <person name="Labutti K."/>
            <person name="Salamov A."/>
            <person name="Andreopoulos B."/>
            <person name="Baker S."/>
            <person name="Barry K."/>
            <person name="Bills G."/>
            <person name="Bluhm B."/>
            <person name="Cannon C."/>
            <person name="Castanera R."/>
            <person name="Culley D."/>
            <person name="Daum C."/>
            <person name="Ezra D."/>
            <person name="Gonzalez J."/>
            <person name="Henrissat B."/>
            <person name="Kuo A."/>
            <person name="Liang C."/>
            <person name="Lipzen A."/>
            <person name="Lutzoni F."/>
            <person name="Magnuson J."/>
            <person name="Mondo S."/>
            <person name="Nolan M."/>
            <person name="Ohm R."/>
            <person name="Pangilinan J."/>
            <person name="Park H.-J."/>
            <person name="Ramirez L."/>
            <person name="Alfaro M."/>
            <person name="Sun H."/>
            <person name="Tritt A."/>
            <person name="Yoshinaga Y."/>
            <person name="Zwiers L.-H."/>
            <person name="Turgeon B."/>
            <person name="Goodwin S."/>
            <person name="Spatafora J."/>
            <person name="Crous P."/>
            <person name="Grigoriev I."/>
        </authorList>
    </citation>
    <scope>NUCLEOTIDE SEQUENCE</scope>
    <source>
        <strain evidence="2">CBS 675.92</strain>
    </source>
</reference>
<proteinExistence type="predicted"/>
<evidence type="ECO:0000256" key="1">
    <source>
        <dbReference type="SAM" id="Phobius"/>
    </source>
</evidence>
<protein>
    <submittedName>
        <fullName evidence="2">Uncharacterized protein</fullName>
    </submittedName>
</protein>
<feature type="transmembrane region" description="Helical" evidence="1">
    <location>
        <begin position="6"/>
        <end position="30"/>
    </location>
</feature>
<dbReference type="AlphaFoldDB" id="A0A6A5TI18"/>
<name>A0A6A5TI18_9PLEO</name>
<sequence length="176" mass="19755">MASTYQAQMIAVAAITSVAGSAFIYLLFLWARKIYRQRHQNRGAFLPLLPLRSLNPLNHFHLPTRGPRAPPAAHLSRSHRRRRYHVPSRNTVLHIVTPGGANNAHRIRPVVDADIVGFVPVGGMYADVPIVVQLEIFLQNRGLQVARLPAQHIERAYDARESVETLPRYETSCAGR</sequence>
<gene>
    <name evidence="2" type="ORF">CC80DRAFT_552521</name>
</gene>
<evidence type="ECO:0000313" key="2">
    <source>
        <dbReference type="EMBL" id="KAF1952395.1"/>
    </source>
</evidence>
<accession>A0A6A5TI18</accession>
<evidence type="ECO:0000313" key="3">
    <source>
        <dbReference type="Proteomes" id="UP000800035"/>
    </source>
</evidence>
<organism evidence="2 3">
    <name type="scientific">Byssothecium circinans</name>
    <dbReference type="NCBI Taxonomy" id="147558"/>
    <lineage>
        <taxon>Eukaryota</taxon>
        <taxon>Fungi</taxon>
        <taxon>Dikarya</taxon>
        <taxon>Ascomycota</taxon>
        <taxon>Pezizomycotina</taxon>
        <taxon>Dothideomycetes</taxon>
        <taxon>Pleosporomycetidae</taxon>
        <taxon>Pleosporales</taxon>
        <taxon>Massarineae</taxon>
        <taxon>Massarinaceae</taxon>
        <taxon>Byssothecium</taxon>
    </lineage>
</organism>
<dbReference type="EMBL" id="ML977011">
    <property type="protein sequence ID" value="KAF1952395.1"/>
    <property type="molecule type" value="Genomic_DNA"/>
</dbReference>
<dbReference type="OrthoDB" id="10645159at2759"/>
<dbReference type="Proteomes" id="UP000800035">
    <property type="component" value="Unassembled WGS sequence"/>
</dbReference>
<keyword evidence="1" id="KW-0472">Membrane</keyword>
<keyword evidence="1" id="KW-0812">Transmembrane</keyword>
<keyword evidence="1" id="KW-1133">Transmembrane helix</keyword>